<evidence type="ECO:0000313" key="1">
    <source>
        <dbReference type="EMBL" id="KAL2285983.1"/>
    </source>
</evidence>
<keyword evidence="2" id="KW-1185">Reference proteome</keyword>
<evidence type="ECO:0000313" key="2">
    <source>
        <dbReference type="Proteomes" id="UP001600888"/>
    </source>
</evidence>
<proteinExistence type="predicted"/>
<name>A0ABR4EU59_9PEZI</name>
<accession>A0ABR4EU59</accession>
<comment type="caution">
    <text evidence="1">The sequence shown here is derived from an EMBL/GenBank/DDBJ whole genome shotgun (WGS) entry which is preliminary data.</text>
</comment>
<dbReference type="EMBL" id="JBAWTH010000026">
    <property type="protein sequence ID" value="KAL2285983.1"/>
    <property type="molecule type" value="Genomic_DNA"/>
</dbReference>
<organism evidence="1 2">
    <name type="scientific">Diaporthe vaccinii</name>
    <dbReference type="NCBI Taxonomy" id="105482"/>
    <lineage>
        <taxon>Eukaryota</taxon>
        <taxon>Fungi</taxon>
        <taxon>Dikarya</taxon>
        <taxon>Ascomycota</taxon>
        <taxon>Pezizomycotina</taxon>
        <taxon>Sordariomycetes</taxon>
        <taxon>Sordariomycetidae</taxon>
        <taxon>Diaporthales</taxon>
        <taxon>Diaporthaceae</taxon>
        <taxon>Diaporthe</taxon>
        <taxon>Diaporthe eres species complex</taxon>
    </lineage>
</organism>
<protein>
    <submittedName>
        <fullName evidence="1">Uncharacterized protein</fullName>
    </submittedName>
</protein>
<reference evidence="1 2" key="1">
    <citation type="submission" date="2024-03" db="EMBL/GenBank/DDBJ databases">
        <title>A high-quality draft genome sequence of Diaporthe vaccinii, a causative agent of upright dieback and viscid rot disease in cranberry plants.</title>
        <authorList>
            <person name="Sarrasin M."/>
            <person name="Lang B.F."/>
            <person name="Burger G."/>
        </authorList>
    </citation>
    <scope>NUCLEOTIDE SEQUENCE [LARGE SCALE GENOMIC DNA]</scope>
    <source>
        <strain evidence="1 2">IS7</strain>
    </source>
</reference>
<gene>
    <name evidence="1" type="ORF">FJTKL_07235</name>
</gene>
<sequence length="71" mass="7600">MPGPNAAANIIPKSTLCSRVGDERHALKIQKDASVPDTNPCRCALFNHACMPSMAIPIQPGVLDRPCSLMQ</sequence>
<dbReference type="Proteomes" id="UP001600888">
    <property type="component" value="Unassembled WGS sequence"/>
</dbReference>